<comment type="caution">
    <text evidence="2">The sequence shown here is derived from an EMBL/GenBank/DDBJ whole genome shotgun (WGS) entry which is preliminary data.</text>
</comment>
<evidence type="ECO:0000256" key="1">
    <source>
        <dbReference type="SAM" id="MobiDB-lite"/>
    </source>
</evidence>
<feature type="region of interest" description="Disordered" evidence="1">
    <location>
        <begin position="1"/>
        <end position="20"/>
    </location>
</feature>
<reference evidence="2" key="1">
    <citation type="journal article" date="2019" name="Sci. Rep.">
        <title>Draft genome of Tanacetum cinerariifolium, the natural source of mosquito coil.</title>
        <authorList>
            <person name="Yamashiro T."/>
            <person name="Shiraishi A."/>
            <person name="Satake H."/>
            <person name="Nakayama K."/>
        </authorList>
    </citation>
    <scope>NUCLEOTIDE SEQUENCE</scope>
</reference>
<feature type="compositionally biased region" description="Pro residues" evidence="1">
    <location>
        <begin position="1"/>
        <end position="18"/>
    </location>
</feature>
<gene>
    <name evidence="2" type="ORF">Tci_914670</name>
</gene>
<evidence type="ECO:0000313" key="2">
    <source>
        <dbReference type="EMBL" id="GFD42701.1"/>
    </source>
</evidence>
<dbReference type="AlphaFoldDB" id="A0A699WD03"/>
<organism evidence="2">
    <name type="scientific">Tanacetum cinerariifolium</name>
    <name type="common">Dalmatian daisy</name>
    <name type="synonym">Chrysanthemum cinerariifolium</name>
    <dbReference type="NCBI Taxonomy" id="118510"/>
    <lineage>
        <taxon>Eukaryota</taxon>
        <taxon>Viridiplantae</taxon>
        <taxon>Streptophyta</taxon>
        <taxon>Embryophyta</taxon>
        <taxon>Tracheophyta</taxon>
        <taxon>Spermatophyta</taxon>
        <taxon>Magnoliopsida</taxon>
        <taxon>eudicotyledons</taxon>
        <taxon>Gunneridae</taxon>
        <taxon>Pentapetalae</taxon>
        <taxon>asterids</taxon>
        <taxon>campanulids</taxon>
        <taxon>Asterales</taxon>
        <taxon>Asteraceae</taxon>
        <taxon>Asteroideae</taxon>
        <taxon>Anthemideae</taxon>
        <taxon>Anthemidinae</taxon>
        <taxon>Tanacetum</taxon>
    </lineage>
</organism>
<dbReference type="EMBL" id="BKCJ011580380">
    <property type="protein sequence ID" value="GFD42701.1"/>
    <property type="molecule type" value="Genomic_DNA"/>
</dbReference>
<sequence>PIIPSSPPHQSSRPPPPQATEGIKLVVDQEKDAEIEGRQVDTQAEIYNIDFDHSSKVLSMQEDDAEVQEAVEIVTTAKL</sequence>
<name>A0A699WD03_TANCI</name>
<feature type="non-terminal residue" evidence="2">
    <location>
        <position position="1"/>
    </location>
</feature>
<accession>A0A699WD03</accession>
<feature type="non-terminal residue" evidence="2">
    <location>
        <position position="79"/>
    </location>
</feature>
<protein>
    <submittedName>
        <fullName evidence="2">Uncharacterized protein</fullName>
    </submittedName>
</protein>
<proteinExistence type="predicted"/>